<keyword evidence="2" id="KW-1185">Reference proteome</keyword>
<dbReference type="EMBL" id="JBCGBO010000025">
    <property type="protein sequence ID" value="KAK9176610.1"/>
    <property type="molecule type" value="Genomic_DNA"/>
</dbReference>
<sequence>MRGEAQKQTKLTKICKVPIKILCKARDFYVKGMNGLAAPAASLSKSYSVNSINAVDDEDFRQLLRAASMRITDGKSQPNGMARCYSVSVGKIGRIEEDKPCAFVEDAVKANLLYPRSRSHAVKRKFVGWEATIYHLPLGAPLWWLIDLPLAVDARDLLRYLSSNIYMDAKMRSKAKKQTKLMKTFKAPIKILCKARYFYVKGMEGIGVWGANYEPAEE</sequence>
<proteinExistence type="predicted"/>
<gene>
    <name evidence="1" type="ORF">WN944_028628</name>
</gene>
<dbReference type="PANTHER" id="PTHR33526">
    <property type="entry name" value="OS07G0123800 PROTEIN"/>
    <property type="match status" value="1"/>
</dbReference>
<reference evidence="1 2" key="1">
    <citation type="submission" date="2024-05" db="EMBL/GenBank/DDBJ databases">
        <title>Haplotype-resolved chromosome-level genome assembly of Huyou (Citrus changshanensis).</title>
        <authorList>
            <person name="Miao C."/>
            <person name="Chen W."/>
            <person name="Wu Y."/>
            <person name="Wang L."/>
            <person name="Zhao S."/>
            <person name="Grierson D."/>
            <person name="Xu C."/>
            <person name="Chen K."/>
        </authorList>
    </citation>
    <scope>NUCLEOTIDE SEQUENCE [LARGE SCALE GENOMIC DNA]</scope>
    <source>
        <strain evidence="1">01-14</strain>
        <tissue evidence="1">Leaf</tissue>
    </source>
</reference>
<dbReference type="AlphaFoldDB" id="A0AAP0LKN9"/>
<comment type="caution">
    <text evidence="1">The sequence shown here is derived from an EMBL/GenBank/DDBJ whole genome shotgun (WGS) entry which is preliminary data.</text>
</comment>
<dbReference type="PANTHER" id="PTHR33526:SF20">
    <property type="entry name" value="VQ DOMAIN-CONTAINING PROTEIN"/>
    <property type="match status" value="1"/>
</dbReference>
<accession>A0AAP0LKN9</accession>
<organism evidence="1 2">
    <name type="scientific">Citrus x changshan-huyou</name>
    <dbReference type="NCBI Taxonomy" id="2935761"/>
    <lineage>
        <taxon>Eukaryota</taxon>
        <taxon>Viridiplantae</taxon>
        <taxon>Streptophyta</taxon>
        <taxon>Embryophyta</taxon>
        <taxon>Tracheophyta</taxon>
        <taxon>Spermatophyta</taxon>
        <taxon>Magnoliopsida</taxon>
        <taxon>eudicotyledons</taxon>
        <taxon>Gunneridae</taxon>
        <taxon>Pentapetalae</taxon>
        <taxon>rosids</taxon>
        <taxon>malvids</taxon>
        <taxon>Sapindales</taxon>
        <taxon>Rutaceae</taxon>
        <taxon>Aurantioideae</taxon>
        <taxon>Citrus</taxon>
    </lineage>
</organism>
<name>A0AAP0LKN9_9ROSI</name>
<evidence type="ECO:0000313" key="1">
    <source>
        <dbReference type="EMBL" id="KAK9176610.1"/>
    </source>
</evidence>
<dbReference type="Proteomes" id="UP001428341">
    <property type="component" value="Unassembled WGS sequence"/>
</dbReference>
<protein>
    <submittedName>
        <fullName evidence="1">Uncharacterized protein</fullName>
    </submittedName>
</protein>
<evidence type="ECO:0000313" key="2">
    <source>
        <dbReference type="Proteomes" id="UP001428341"/>
    </source>
</evidence>